<dbReference type="RefSeq" id="WP_168007090.1">
    <property type="nucleotide sequence ID" value="NZ_JAATHJ010000015.1"/>
</dbReference>
<dbReference type="AlphaFoldDB" id="A0A969PU94"/>
<name>A0A969PU94_9BACI</name>
<comment type="caution">
    <text evidence="1">The sequence shown here is derived from an EMBL/GenBank/DDBJ whole genome shotgun (WGS) entry which is preliminary data.</text>
</comment>
<protein>
    <submittedName>
        <fullName evidence="1">Aldolase</fullName>
    </submittedName>
</protein>
<dbReference type="InterPro" id="IPR027417">
    <property type="entry name" value="P-loop_NTPase"/>
</dbReference>
<dbReference type="Gene3D" id="3.40.50.300">
    <property type="entry name" value="P-loop containing nucleotide triphosphate hydrolases"/>
    <property type="match status" value="1"/>
</dbReference>
<keyword evidence="2" id="KW-1185">Reference proteome</keyword>
<evidence type="ECO:0000313" key="2">
    <source>
        <dbReference type="Proteomes" id="UP000752012"/>
    </source>
</evidence>
<reference evidence="1 2" key="1">
    <citation type="submission" date="2020-03" db="EMBL/GenBank/DDBJ databases">
        <title>Assessment of the enzymatic potential of alkaline-tolerant lipase obtained from Bacillus luteus H11 (technogenic soil) for the bioremediation of saline soils contaminated with petroleum substances.</title>
        <authorList>
            <person name="Kalwasinska A."/>
        </authorList>
    </citation>
    <scope>NUCLEOTIDE SEQUENCE [LARGE SCALE GENOMIC DNA]</scope>
    <source>
        <strain evidence="1 2">H11</strain>
    </source>
</reference>
<accession>A0A969PU94</accession>
<dbReference type="EMBL" id="JAATHJ010000015">
    <property type="protein sequence ID" value="NJP38028.1"/>
    <property type="molecule type" value="Genomic_DNA"/>
</dbReference>
<organism evidence="1 2">
    <name type="scientific">Alkalicoccus luteus</name>
    <dbReference type="NCBI Taxonomy" id="1237094"/>
    <lineage>
        <taxon>Bacteria</taxon>
        <taxon>Bacillati</taxon>
        <taxon>Bacillota</taxon>
        <taxon>Bacilli</taxon>
        <taxon>Bacillales</taxon>
        <taxon>Bacillaceae</taxon>
        <taxon>Alkalicoccus</taxon>
    </lineage>
</organism>
<dbReference type="SUPFAM" id="SSF53795">
    <property type="entry name" value="PEP carboxykinase-like"/>
    <property type="match status" value="1"/>
</dbReference>
<dbReference type="Proteomes" id="UP000752012">
    <property type="component" value="Unassembled WGS sequence"/>
</dbReference>
<gene>
    <name evidence="1" type="ORF">HCN83_10590</name>
</gene>
<evidence type="ECO:0000313" key="1">
    <source>
        <dbReference type="EMBL" id="NJP38028.1"/>
    </source>
</evidence>
<proteinExistence type="predicted"/>
<sequence length="319" mass="35948">MIFKKERKAAFSLNIETEIPLPELMVAQGGGTDVSIVHDSSVIQEFCEQSSDPEEFVINKSEVLFLEKDLAVFSIEGGRLIRVGMLRDSKLDQVRLFLLGTCMGIILMQRSQLTLHGSVVWYQGKTIAFTGNSGAGKSTLAASYLKKGAMLISDDLIPVKINSKGEVIVIPAYAQQKLWTKSLSTLEMDQSKYLPLFDRKTKFAVPCEDKFTKEEKKLDIIIEVIKTEHIPFCEITEVINLEKLPLVARQTYRGFLVPYIQTPQWHFQYASAIAEKVSMWQLKRPDDEDTFSQVQQLIDTVLEGGEINDSSKMVLTKEG</sequence>